<dbReference type="AlphaFoldDB" id="A0A437MNU6"/>
<sequence>MARILSRRAFLFTGAALGGTALVAGVAGTGYLATVDMDGPDGFVDGNRAVLNAFLAIQEDGRVVIQVPRTEMGQGIHTGMAMLVAEELDIPFDDRISVEHPTGLLPVYTNYALSLRTRPEDARGPLLWAGQRALGLVPLIVTGGSSSTYGLWFPMRSAGAAARHMLLAAGAARLGVPVAELTTSDGLVRHAATGRAIAYGALARDAARLPPPRNPALRPVSAWRVIGTPQRRVDIPDKIRGKPVFGIDVVLPDMLHAAIRQAPVFGGTVAGVANMAEIRRAPGVVDVAVIDGKSLAVVASSWWQAETAAQGLRIDWAATEAAHVSSASLGVALRGALDAGGAHVHLQQGDLSASFALGQERVVSATYEVPFVTHACMETMNATVLIRQDGSAEAWSSTQSPMTLRWGVNRGAGWAGVEPTSVIGHVTMNGGAFGRRNEFDAVAQAAFLAARHRGRPVKLLWSREQDMTHGTYRSHAAARLRAALGPDGLPVAYDAMVAAQSLQNSAMGRSLPFAPSPHGDRLTAEGLDKSYYAIPSRRVRSQHVPSHLPIGFWRANGYSFNTFFSESFIDECALAAGQDPVAYRRRLLRDSPRHLAVLERVAVLAGWGSLLPPGRGRGVALEESFLSIVAQVAEVTVADDGEVTLDRVLCVADVGIVVNPDSVAAQMEGSIVFGATAALMNAITIESGAVAETNFHDFPVQRLANAPEVIVELIRSELPPGGAGEPGTPPVAPAIANAIANATGRRLRRLPLAITETIGERRTRSVLAKEPS</sequence>
<dbReference type="Gene3D" id="3.90.1170.50">
    <property type="entry name" value="Aldehyde oxidase/xanthine dehydrogenase, a/b hammerhead"/>
    <property type="match status" value="1"/>
</dbReference>
<dbReference type="Pfam" id="PF20256">
    <property type="entry name" value="MoCoBD_2"/>
    <property type="match status" value="2"/>
</dbReference>
<dbReference type="InterPro" id="IPR046867">
    <property type="entry name" value="AldOxase/xan_DH_MoCoBD2"/>
</dbReference>
<dbReference type="GO" id="GO:0016491">
    <property type="term" value="F:oxidoreductase activity"/>
    <property type="evidence" value="ECO:0007669"/>
    <property type="project" value="InterPro"/>
</dbReference>
<dbReference type="PIRSF" id="PIRSF036389">
    <property type="entry name" value="IOR_B"/>
    <property type="match status" value="1"/>
</dbReference>
<evidence type="ECO:0000313" key="3">
    <source>
        <dbReference type="Proteomes" id="UP000282957"/>
    </source>
</evidence>
<comment type="caution">
    <text evidence="2">The sequence shown here is derived from an EMBL/GenBank/DDBJ whole genome shotgun (WGS) entry which is preliminary data.</text>
</comment>
<accession>A0A437MNU6</accession>
<dbReference type="InterPro" id="IPR037165">
    <property type="entry name" value="AldOxase/xan_DH_Mopterin-bd_sf"/>
</dbReference>
<evidence type="ECO:0000313" key="2">
    <source>
        <dbReference type="EMBL" id="RVT99290.1"/>
    </source>
</evidence>
<dbReference type="RefSeq" id="WP_127786152.1">
    <property type="nucleotide sequence ID" value="NZ_SACL01000001.1"/>
</dbReference>
<dbReference type="PANTHER" id="PTHR47495">
    <property type="entry name" value="ALDEHYDE DEHYDROGENASE"/>
    <property type="match status" value="1"/>
</dbReference>
<dbReference type="EMBL" id="SACL01000001">
    <property type="protein sequence ID" value="RVT99290.1"/>
    <property type="molecule type" value="Genomic_DNA"/>
</dbReference>
<dbReference type="PANTHER" id="PTHR47495:SF1">
    <property type="entry name" value="BLL3820 PROTEIN"/>
    <property type="match status" value="1"/>
</dbReference>
<feature type="domain" description="Aldehyde oxidase/xanthine dehydrogenase a/b hammerhead" evidence="1">
    <location>
        <begin position="240"/>
        <end position="320"/>
    </location>
</feature>
<reference evidence="2 3" key="1">
    <citation type="submission" date="2019-01" db="EMBL/GenBank/DDBJ databases">
        <authorList>
            <person name="Chen W.-M."/>
        </authorList>
    </citation>
    <scope>NUCLEOTIDE SEQUENCE [LARGE SCALE GENOMIC DNA]</scope>
    <source>
        <strain evidence="2 3">CCP-6</strain>
    </source>
</reference>
<proteinExistence type="predicted"/>
<dbReference type="Pfam" id="PF02738">
    <property type="entry name" value="MoCoBD_1"/>
    <property type="match status" value="1"/>
</dbReference>
<dbReference type="InterPro" id="IPR008274">
    <property type="entry name" value="AldOxase/xan_DH_MoCoBD1"/>
</dbReference>
<dbReference type="InterPro" id="IPR012368">
    <property type="entry name" value="OxRdtase_Mopterin-bd_su_IorB"/>
</dbReference>
<dbReference type="InterPro" id="IPR006311">
    <property type="entry name" value="TAT_signal"/>
</dbReference>
<dbReference type="Gene3D" id="3.30.365.10">
    <property type="entry name" value="Aldehyde oxidase/xanthine dehydrogenase, molybdopterin binding domain"/>
    <property type="match status" value="4"/>
</dbReference>
<keyword evidence="3" id="KW-1185">Reference proteome</keyword>
<organism evidence="2 3">
    <name type="scientific">Rhodovarius crocodyli</name>
    <dbReference type="NCBI Taxonomy" id="1979269"/>
    <lineage>
        <taxon>Bacteria</taxon>
        <taxon>Pseudomonadati</taxon>
        <taxon>Pseudomonadota</taxon>
        <taxon>Alphaproteobacteria</taxon>
        <taxon>Acetobacterales</taxon>
        <taxon>Roseomonadaceae</taxon>
        <taxon>Rhodovarius</taxon>
    </lineage>
</organism>
<dbReference type="InterPro" id="IPR052516">
    <property type="entry name" value="N-heterocyclic_Hydroxylase"/>
</dbReference>
<protein>
    <submittedName>
        <fullName evidence="2">Xanthine dehydrogenase family protein molybdopterin-binding subunit</fullName>
    </submittedName>
</protein>
<dbReference type="OrthoDB" id="9767994at2"/>
<gene>
    <name evidence="2" type="ORF">EOD42_04120</name>
</gene>
<dbReference type="InterPro" id="IPR000674">
    <property type="entry name" value="Ald_Oxase/Xan_DH_a/b"/>
</dbReference>
<evidence type="ECO:0000259" key="1">
    <source>
        <dbReference type="SMART" id="SM01008"/>
    </source>
</evidence>
<dbReference type="PROSITE" id="PS51318">
    <property type="entry name" value="TAT"/>
    <property type="match status" value="1"/>
</dbReference>
<dbReference type="SMART" id="SM01008">
    <property type="entry name" value="Ald_Xan_dh_C"/>
    <property type="match status" value="1"/>
</dbReference>
<dbReference type="SUPFAM" id="SSF56003">
    <property type="entry name" value="Molybdenum cofactor-binding domain"/>
    <property type="match status" value="2"/>
</dbReference>
<name>A0A437MNU6_9PROT</name>
<dbReference type="Proteomes" id="UP000282957">
    <property type="component" value="Unassembled WGS sequence"/>
</dbReference>